<dbReference type="InterPro" id="IPR012337">
    <property type="entry name" value="RNaseH-like_sf"/>
</dbReference>
<dbReference type="SUPFAM" id="SSF53098">
    <property type="entry name" value="Ribonuclease H-like"/>
    <property type="match status" value="1"/>
</dbReference>
<evidence type="ECO:0000256" key="2">
    <source>
        <dbReference type="SAM" id="MobiDB-lite"/>
    </source>
</evidence>
<keyword evidence="1" id="KW-0175">Coiled coil</keyword>
<feature type="domain" description="Integrase catalytic" evidence="3">
    <location>
        <begin position="89"/>
        <end position="200"/>
    </location>
</feature>
<dbReference type="InterPro" id="IPR036397">
    <property type="entry name" value="RNaseH_sf"/>
</dbReference>
<feature type="compositionally biased region" description="Pro residues" evidence="2">
    <location>
        <begin position="410"/>
        <end position="439"/>
    </location>
</feature>
<feature type="compositionally biased region" description="Low complexity" evidence="2">
    <location>
        <begin position="459"/>
        <end position="470"/>
    </location>
</feature>
<dbReference type="Proteomes" id="UP001591681">
    <property type="component" value="Unassembled WGS sequence"/>
</dbReference>
<protein>
    <recommendedName>
        <fullName evidence="3">Integrase catalytic domain-containing protein</fullName>
    </recommendedName>
</protein>
<keyword evidence="5" id="KW-1185">Reference proteome</keyword>
<dbReference type="PANTHER" id="PTHR47266">
    <property type="entry name" value="ENDONUCLEASE-RELATED"/>
    <property type="match status" value="1"/>
</dbReference>
<evidence type="ECO:0000259" key="3">
    <source>
        <dbReference type="PROSITE" id="PS50994"/>
    </source>
</evidence>
<dbReference type="InterPro" id="IPR001584">
    <property type="entry name" value="Integrase_cat-core"/>
</dbReference>
<dbReference type="AlphaFoldDB" id="A0ABD1JWP7"/>
<name>A0ABD1JWP7_9TELE</name>
<sequence length="490" mass="54711">MDLERAKRKLEGDLKLAQESIMDLENDKQQRRKQQTYVARVVQSPKEANDIFVSFHDSEHGGHCGMEKTLNAVSSRYYWPGMEKDIRKWITEPLELVGMDLVGKLAKTAEGHEYICVMTDYFTKWTEAYPLKTKTAAEVTGCIIDFFYRFGAPKRLLTDRGGEFVNQLVSDKPNTWNEHLQATLFALRTKKHLTTKYSPYYLMFGREARYPVETPAEYEVTHDCVEGLAHTESLSPGVLDLSKHLPKAQENMDRARARVKRQREEHGEDDQFEVGDMVLRQNIRQEQRKGGKLERAMLGPFKVVNIEGKSVDIVSQKGKISLRVNMDQLKKYTEPVPRIPHKWKDPPSSMAGSNIMLLYVCRSLSSMAHIPGCSSSLSATAPFSKCLRCMAVYPPSPHLTAPFSKCLRPRGPPPTPLTSQPTPPGPSALEPPPPPPTPPHLTALSSGPLCPTGPPPTPLHLTAHSSGPLRPRAPPPPPSPHGPCLQVSPP</sequence>
<organism evidence="4 5">
    <name type="scientific">Coilia grayii</name>
    <name type="common">Gray's grenadier anchovy</name>
    <dbReference type="NCBI Taxonomy" id="363190"/>
    <lineage>
        <taxon>Eukaryota</taxon>
        <taxon>Metazoa</taxon>
        <taxon>Chordata</taxon>
        <taxon>Craniata</taxon>
        <taxon>Vertebrata</taxon>
        <taxon>Euteleostomi</taxon>
        <taxon>Actinopterygii</taxon>
        <taxon>Neopterygii</taxon>
        <taxon>Teleostei</taxon>
        <taxon>Clupei</taxon>
        <taxon>Clupeiformes</taxon>
        <taxon>Clupeoidei</taxon>
        <taxon>Engraulidae</taxon>
        <taxon>Coilinae</taxon>
        <taxon>Coilia</taxon>
    </lineage>
</organism>
<dbReference type="EMBL" id="JBHFQA010000011">
    <property type="protein sequence ID" value="KAL2091246.1"/>
    <property type="molecule type" value="Genomic_DNA"/>
</dbReference>
<feature type="coiled-coil region" evidence="1">
    <location>
        <begin position="7"/>
        <end position="34"/>
    </location>
</feature>
<accession>A0ABD1JWP7</accession>
<feature type="region of interest" description="Disordered" evidence="2">
    <location>
        <begin position="404"/>
        <end position="490"/>
    </location>
</feature>
<reference evidence="4 5" key="1">
    <citation type="submission" date="2024-09" db="EMBL/GenBank/DDBJ databases">
        <title>A chromosome-level genome assembly of Gray's grenadier anchovy, Coilia grayii.</title>
        <authorList>
            <person name="Fu Z."/>
        </authorList>
    </citation>
    <scope>NUCLEOTIDE SEQUENCE [LARGE SCALE GENOMIC DNA]</scope>
    <source>
        <strain evidence="4">G4</strain>
        <tissue evidence="4">Muscle</tissue>
    </source>
</reference>
<evidence type="ECO:0000256" key="1">
    <source>
        <dbReference type="SAM" id="Coils"/>
    </source>
</evidence>
<proteinExistence type="predicted"/>
<dbReference type="Gene3D" id="3.30.420.10">
    <property type="entry name" value="Ribonuclease H-like superfamily/Ribonuclease H"/>
    <property type="match status" value="2"/>
</dbReference>
<dbReference type="InterPro" id="IPR052160">
    <property type="entry name" value="Gypsy_RT_Integrase-like"/>
</dbReference>
<evidence type="ECO:0000313" key="4">
    <source>
        <dbReference type="EMBL" id="KAL2091246.1"/>
    </source>
</evidence>
<dbReference type="InterPro" id="IPR041588">
    <property type="entry name" value="Integrase_H2C2"/>
</dbReference>
<gene>
    <name evidence="4" type="ORF">ACEWY4_013509</name>
</gene>
<dbReference type="Gene3D" id="1.10.340.70">
    <property type="match status" value="1"/>
</dbReference>
<feature type="compositionally biased region" description="Low complexity" evidence="2">
    <location>
        <begin position="440"/>
        <end position="450"/>
    </location>
</feature>
<comment type="caution">
    <text evidence="4">The sequence shown here is derived from an EMBL/GenBank/DDBJ whole genome shotgun (WGS) entry which is preliminary data.</text>
</comment>
<evidence type="ECO:0000313" key="5">
    <source>
        <dbReference type="Proteomes" id="UP001591681"/>
    </source>
</evidence>
<feature type="compositionally biased region" description="Pro residues" evidence="2">
    <location>
        <begin position="471"/>
        <end position="481"/>
    </location>
</feature>
<dbReference type="Pfam" id="PF17921">
    <property type="entry name" value="Integrase_H2C2"/>
    <property type="match status" value="1"/>
</dbReference>
<dbReference type="PROSITE" id="PS50994">
    <property type="entry name" value="INTEGRASE"/>
    <property type="match status" value="1"/>
</dbReference>